<dbReference type="Pfam" id="PF13561">
    <property type="entry name" value="adh_short_C2"/>
    <property type="match status" value="1"/>
</dbReference>
<dbReference type="GO" id="GO:0008678">
    <property type="term" value="F:2-deoxy-D-gluconate 3-dehydrogenase activity"/>
    <property type="evidence" value="ECO:0007669"/>
    <property type="project" value="UniProtKB-EC"/>
</dbReference>
<sequence>MDLFKLDGRVAVVTGGNGGIGLEMARGLAAAGATPVLVGRNRDKGKNAVAALKADGFDALFFEADVTSESECRKLVASIVEKCGGVDILINNAGIAIRKTPEDYSEADWKDVIDTNLSSAFYLSQAVFDSMKARGGGKIINIASILAVFGAPFSVAYSASKGGLVQFTRALATAWASSNIQVNAILPGWIDTDLTVSARSEVAGLAQHVIDRTPAKRWGRPEELAGPVVFLASSASDFVTGASLTVDGGFSVQA</sequence>
<protein>
    <submittedName>
        <fullName evidence="3">2-deoxy-D-gluconate 3-dehydrogenase</fullName>
        <ecNumber evidence="3">1.1.1.125</ecNumber>
    </submittedName>
</protein>
<dbReference type="EMBL" id="JACHOT010000010">
    <property type="protein sequence ID" value="MBB4653191.1"/>
    <property type="molecule type" value="Genomic_DNA"/>
</dbReference>
<name>A0ABR6LB84_9HYPH</name>
<comment type="similarity">
    <text evidence="1">Belongs to the short-chain dehydrogenases/reductases (SDR) family.</text>
</comment>
<dbReference type="EC" id="1.1.1.125" evidence="3"/>
<proteinExistence type="inferred from homology"/>
<dbReference type="SUPFAM" id="SSF51735">
    <property type="entry name" value="NAD(P)-binding Rossmann-fold domains"/>
    <property type="match status" value="1"/>
</dbReference>
<accession>A0ABR6LB84</accession>
<keyword evidence="4" id="KW-1185">Reference proteome</keyword>
<organism evidence="3 4">
    <name type="scientific">Aminobacter niigataensis</name>
    <dbReference type="NCBI Taxonomy" id="83265"/>
    <lineage>
        <taxon>Bacteria</taxon>
        <taxon>Pseudomonadati</taxon>
        <taxon>Pseudomonadota</taxon>
        <taxon>Alphaproteobacteria</taxon>
        <taxon>Hyphomicrobiales</taxon>
        <taxon>Phyllobacteriaceae</taxon>
        <taxon>Aminobacter</taxon>
    </lineage>
</organism>
<gene>
    <name evidence="3" type="ORF">GGQ99_004976</name>
</gene>
<comment type="caution">
    <text evidence="3">The sequence shown here is derived from an EMBL/GenBank/DDBJ whole genome shotgun (WGS) entry which is preliminary data.</text>
</comment>
<evidence type="ECO:0000313" key="3">
    <source>
        <dbReference type="EMBL" id="MBB4653191.1"/>
    </source>
</evidence>
<dbReference type="Proteomes" id="UP000539538">
    <property type="component" value="Unassembled WGS sequence"/>
</dbReference>
<dbReference type="PANTHER" id="PTHR42760:SF5">
    <property type="entry name" value="2-DEHYDRO-3-DEOXY-D-GLUCONATE 5-DEHYDROGENASE"/>
    <property type="match status" value="1"/>
</dbReference>
<evidence type="ECO:0000313" key="4">
    <source>
        <dbReference type="Proteomes" id="UP000539538"/>
    </source>
</evidence>
<dbReference type="PROSITE" id="PS00061">
    <property type="entry name" value="ADH_SHORT"/>
    <property type="match status" value="1"/>
</dbReference>
<evidence type="ECO:0000256" key="2">
    <source>
        <dbReference type="ARBA" id="ARBA00023002"/>
    </source>
</evidence>
<dbReference type="InterPro" id="IPR002347">
    <property type="entry name" value="SDR_fam"/>
</dbReference>
<dbReference type="NCBIfam" id="NF005559">
    <property type="entry name" value="PRK07231.1"/>
    <property type="match status" value="1"/>
</dbReference>
<keyword evidence="2 3" id="KW-0560">Oxidoreductase</keyword>
<reference evidence="3 4" key="1">
    <citation type="submission" date="2020-08" db="EMBL/GenBank/DDBJ databases">
        <title>Genomic Encyclopedia of Type Strains, Phase IV (KMG-IV): sequencing the most valuable type-strain genomes for metagenomic binning, comparative biology and taxonomic classification.</title>
        <authorList>
            <person name="Goeker M."/>
        </authorList>
    </citation>
    <scope>NUCLEOTIDE SEQUENCE [LARGE SCALE GENOMIC DNA]</scope>
    <source>
        <strain evidence="3 4">DSM 7050</strain>
    </source>
</reference>
<dbReference type="PRINTS" id="PR00081">
    <property type="entry name" value="GDHRDH"/>
</dbReference>
<dbReference type="PRINTS" id="PR00080">
    <property type="entry name" value="SDRFAMILY"/>
</dbReference>
<dbReference type="Gene3D" id="3.40.50.720">
    <property type="entry name" value="NAD(P)-binding Rossmann-like Domain"/>
    <property type="match status" value="1"/>
</dbReference>
<dbReference type="InterPro" id="IPR036291">
    <property type="entry name" value="NAD(P)-bd_dom_sf"/>
</dbReference>
<dbReference type="InterPro" id="IPR020904">
    <property type="entry name" value="Sc_DH/Rdtase_CS"/>
</dbReference>
<evidence type="ECO:0000256" key="1">
    <source>
        <dbReference type="ARBA" id="ARBA00006484"/>
    </source>
</evidence>
<dbReference type="RefSeq" id="WP_183264556.1">
    <property type="nucleotide sequence ID" value="NZ_BAAAVZ010000021.1"/>
</dbReference>
<dbReference type="PANTHER" id="PTHR42760">
    <property type="entry name" value="SHORT-CHAIN DEHYDROGENASES/REDUCTASES FAMILY MEMBER"/>
    <property type="match status" value="1"/>
</dbReference>